<protein>
    <submittedName>
        <fullName evidence="1">Uncharacterized protein</fullName>
    </submittedName>
</protein>
<organism evidence="1 2">
    <name type="scientific">Pantoea rodasii</name>
    <dbReference type="NCBI Taxonomy" id="1076549"/>
    <lineage>
        <taxon>Bacteria</taxon>
        <taxon>Pseudomonadati</taxon>
        <taxon>Pseudomonadota</taxon>
        <taxon>Gammaproteobacteria</taxon>
        <taxon>Enterobacterales</taxon>
        <taxon>Erwiniaceae</taxon>
        <taxon>Pantoea</taxon>
    </lineage>
</organism>
<gene>
    <name evidence="1" type="ORF">PRCB_22860</name>
</gene>
<accession>A0A2M9W5V8</accession>
<evidence type="ECO:0000313" key="2">
    <source>
        <dbReference type="Proteomes" id="UP000232062"/>
    </source>
</evidence>
<dbReference type="Proteomes" id="UP000232062">
    <property type="component" value="Unassembled WGS sequence"/>
</dbReference>
<proteinExistence type="predicted"/>
<name>A0A2M9W5V8_9GAMM</name>
<dbReference type="AlphaFoldDB" id="A0A2M9W5V8"/>
<dbReference type="EMBL" id="PIQI01000029">
    <property type="protein sequence ID" value="PJZ02921.1"/>
    <property type="molecule type" value="Genomic_DNA"/>
</dbReference>
<sequence>MTFLHSGAILKSFCNERAGSVALPGFKILIMEYSSRNYFRLLSATSKENCARRCYKAHSAAGNLIAYEVAKVLKRLFYDNIDVTKDFMLRLSIVAEVARNHDAPK</sequence>
<evidence type="ECO:0000313" key="1">
    <source>
        <dbReference type="EMBL" id="PJZ02921.1"/>
    </source>
</evidence>
<keyword evidence="2" id="KW-1185">Reference proteome</keyword>
<comment type="caution">
    <text evidence="1">The sequence shown here is derived from an EMBL/GenBank/DDBJ whole genome shotgun (WGS) entry which is preliminary data.</text>
</comment>
<reference evidence="1 2" key="1">
    <citation type="submission" date="2017-11" db="EMBL/GenBank/DDBJ databases">
        <title>The genome sequence of Pantoea rodasii DSM 26611.</title>
        <authorList>
            <person name="Gao J."/>
            <person name="Mao X."/>
            <person name="Sun J."/>
        </authorList>
    </citation>
    <scope>NUCLEOTIDE SEQUENCE [LARGE SCALE GENOMIC DNA]</scope>
    <source>
        <strain evidence="1 2">DSM 26611</strain>
    </source>
</reference>